<keyword evidence="2" id="KW-1133">Transmembrane helix</keyword>
<dbReference type="SUPFAM" id="SSF53474">
    <property type="entry name" value="alpha/beta-Hydrolases"/>
    <property type="match status" value="1"/>
</dbReference>
<dbReference type="Gene3D" id="3.40.50.1820">
    <property type="entry name" value="alpha/beta hydrolase"/>
    <property type="match status" value="1"/>
</dbReference>
<keyword evidence="2" id="KW-0812">Transmembrane</keyword>
<dbReference type="InterPro" id="IPR000801">
    <property type="entry name" value="Esterase-like"/>
</dbReference>
<dbReference type="RefSeq" id="WP_184935520.1">
    <property type="nucleotide sequence ID" value="NZ_JACHJV010000001.1"/>
</dbReference>
<evidence type="ECO:0000256" key="1">
    <source>
        <dbReference type="SAM" id="MobiDB-lite"/>
    </source>
</evidence>
<reference evidence="3 4" key="1">
    <citation type="submission" date="2020-08" db="EMBL/GenBank/DDBJ databases">
        <title>Sequencing the genomes of 1000 actinobacteria strains.</title>
        <authorList>
            <person name="Klenk H.-P."/>
        </authorList>
    </citation>
    <scope>NUCLEOTIDE SEQUENCE [LARGE SCALE GENOMIC DNA]</scope>
    <source>
        <strain evidence="3 4">DSM 41654</strain>
    </source>
</reference>
<feature type="compositionally biased region" description="Low complexity" evidence="1">
    <location>
        <begin position="116"/>
        <end position="134"/>
    </location>
</feature>
<dbReference type="Pfam" id="PF00756">
    <property type="entry name" value="Esterase"/>
    <property type="match status" value="1"/>
</dbReference>
<proteinExistence type="predicted"/>
<feature type="transmembrane region" description="Helical" evidence="2">
    <location>
        <begin position="58"/>
        <end position="82"/>
    </location>
</feature>
<keyword evidence="4" id="KW-1185">Reference proteome</keyword>
<feature type="region of interest" description="Disordered" evidence="1">
    <location>
        <begin position="106"/>
        <end position="148"/>
    </location>
</feature>
<sequence>MALTGTPFFILTIVLFVGSIALAMVQWLTRGNGAGTSAGVGTRAAGRRKRSGGGAGPVRTVGFFATILFSQATAIALVFVMVNNDNQLYGTWGDLLGTSNHVRSVPVPPKDDGLAGDKVAAAASPGASAPAKVPAKFKEPDSDAVPRDVKQTDLNGKLSGVEGEVLVWTPPQYDDPAYKDKTFPVVELLVGYPGSSSAWYGKSGMDVTNQLAPLMKSGQVTPFILVSPRFNLLPNNQDSGCADIPGKVNAETWLTRDVPQMVLDNFRAQDTASGWAVAGYSAGGHCATRLVIGHPDRYRAAISMSGYNNPQNESDSLVGKDPQLNVADNPLNMLTRATTPPNIALWLSGGQGPDGLPDAQALKAAAKAPTTAVVTETTGGHATKVWAQQVAPAFKWLSGIIPAPK</sequence>
<dbReference type="InterPro" id="IPR050583">
    <property type="entry name" value="Mycobacterial_A85_antigen"/>
</dbReference>
<dbReference type="GO" id="GO:0016747">
    <property type="term" value="F:acyltransferase activity, transferring groups other than amino-acyl groups"/>
    <property type="evidence" value="ECO:0007669"/>
    <property type="project" value="TreeGrafter"/>
</dbReference>
<feature type="compositionally biased region" description="Basic and acidic residues" evidence="1">
    <location>
        <begin position="136"/>
        <end position="148"/>
    </location>
</feature>
<gene>
    <name evidence="3" type="ORF">FHR34_002491</name>
</gene>
<dbReference type="PANTHER" id="PTHR48098">
    <property type="entry name" value="ENTEROCHELIN ESTERASE-RELATED"/>
    <property type="match status" value="1"/>
</dbReference>
<dbReference type="PANTHER" id="PTHR48098:SF1">
    <property type="entry name" value="DIACYLGLYCEROL ACYLTRANSFERASE_MYCOLYLTRANSFERASE AG85A"/>
    <property type="match status" value="1"/>
</dbReference>
<keyword evidence="2" id="KW-0472">Membrane</keyword>
<name>A0A7W7R1I7_KITKI</name>
<evidence type="ECO:0000313" key="3">
    <source>
        <dbReference type="EMBL" id="MBB4923498.1"/>
    </source>
</evidence>
<evidence type="ECO:0000313" key="4">
    <source>
        <dbReference type="Proteomes" id="UP000540506"/>
    </source>
</evidence>
<dbReference type="InterPro" id="IPR029058">
    <property type="entry name" value="AB_hydrolase_fold"/>
</dbReference>
<comment type="caution">
    <text evidence="3">The sequence shown here is derived from an EMBL/GenBank/DDBJ whole genome shotgun (WGS) entry which is preliminary data.</text>
</comment>
<evidence type="ECO:0000256" key="2">
    <source>
        <dbReference type="SAM" id="Phobius"/>
    </source>
</evidence>
<accession>A0A7W7R1I7</accession>
<feature type="transmembrane region" description="Helical" evidence="2">
    <location>
        <begin position="6"/>
        <end position="25"/>
    </location>
</feature>
<organism evidence="3 4">
    <name type="scientific">Kitasatospora kifunensis</name>
    <name type="common">Streptomyces kifunensis</name>
    <dbReference type="NCBI Taxonomy" id="58351"/>
    <lineage>
        <taxon>Bacteria</taxon>
        <taxon>Bacillati</taxon>
        <taxon>Actinomycetota</taxon>
        <taxon>Actinomycetes</taxon>
        <taxon>Kitasatosporales</taxon>
        <taxon>Streptomycetaceae</taxon>
        <taxon>Kitasatospora</taxon>
    </lineage>
</organism>
<dbReference type="AlphaFoldDB" id="A0A7W7R1I7"/>
<protein>
    <submittedName>
        <fullName evidence="3">Enterochelin esterase-like enzyme</fullName>
    </submittedName>
</protein>
<dbReference type="EMBL" id="JACHJV010000001">
    <property type="protein sequence ID" value="MBB4923498.1"/>
    <property type="molecule type" value="Genomic_DNA"/>
</dbReference>
<dbReference type="Proteomes" id="UP000540506">
    <property type="component" value="Unassembled WGS sequence"/>
</dbReference>